<dbReference type="Pfam" id="PF00291">
    <property type="entry name" value="PALP"/>
    <property type="match status" value="1"/>
</dbReference>
<accession>A0ABT5C7Z5</accession>
<evidence type="ECO:0000256" key="1">
    <source>
        <dbReference type="ARBA" id="ARBA00001913"/>
    </source>
</evidence>
<organism evidence="8 9">
    <name type="scientific">Sorangium atrum</name>
    <dbReference type="NCBI Taxonomy" id="2995308"/>
    <lineage>
        <taxon>Bacteria</taxon>
        <taxon>Pseudomonadati</taxon>
        <taxon>Myxococcota</taxon>
        <taxon>Polyangia</taxon>
        <taxon>Polyangiales</taxon>
        <taxon>Polyangiaceae</taxon>
        <taxon>Sorangium</taxon>
    </lineage>
</organism>
<evidence type="ECO:0000256" key="2">
    <source>
        <dbReference type="ARBA" id="ARBA00001933"/>
    </source>
</evidence>
<dbReference type="SUPFAM" id="SSF53686">
    <property type="entry name" value="Tryptophan synthase beta subunit-like PLP-dependent enzymes"/>
    <property type="match status" value="1"/>
</dbReference>
<evidence type="ECO:0000256" key="3">
    <source>
        <dbReference type="ARBA" id="ARBA00001936"/>
    </source>
</evidence>
<evidence type="ECO:0000256" key="6">
    <source>
        <dbReference type="ARBA" id="ARBA00022898"/>
    </source>
</evidence>
<dbReference type="CDD" id="cd01562">
    <property type="entry name" value="Thr-dehyd"/>
    <property type="match status" value="1"/>
</dbReference>
<dbReference type="Proteomes" id="UP001217485">
    <property type="component" value="Unassembled WGS sequence"/>
</dbReference>
<comment type="cofactor">
    <cofactor evidence="2">
        <name>pyridoxal 5'-phosphate</name>
        <dbReference type="ChEBI" id="CHEBI:597326"/>
    </cofactor>
</comment>
<comment type="caution">
    <text evidence="8">The sequence shown here is derived from an EMBL/GenBank/DDBJ whole genome shotgun (WGS) entry which is preliminary data.</text>
</comment>
<proteinExistence type="predicted"/>
<evidence type="ECO:0000313" key="8">
    <source>
        <dbReference type="EMBL" id="MDC0682083.1"/>
    </source>
</evidence>
<comment type="cofactor">
    <cofactor evidence="4">
        <name>Mg(2+)</name>
        <dbReference type="ChEBI" id="CHEBI:18420"/>
    </cofactor>
</comment>
<dbReference type="PANTHER" id="PTHR43050">
    <property type="entry name" value="SERINE / THREONINE RACEMASE FAMILY MEMBER"/>
    <property type="match status" value="1"/>
</dbReference>
<keyword evidence="9" id="KW-1185">Reference proteome</keyword>
<protein>
    <submittedName>
        <fullName evidence="8">Pyridoxal-phosphate dependent enzyme</fullName>
    </submittedName>
</protein>
<keyword evidence="6" id="KW-0663">Pyridoxal phosphate</keyword>
<comment type="cofactor">
    <cofactor evidence="3">
        <name>Mn(2+)</name>
        <dbReference type="ChEBI" id="CHEBI:29035"/>
    </cofactor>
</comment>
<dbReference type="RefSeq" id="WP_272099648.1">
    <property type="nucleotide sequence ID" value="NZ_JAQNDK010000003.1"/>
</dbReference>
<evidence type="ECO:0000259" key="7">
    <source>
        <dbReference type="Pfam" id="PF00291"/>
    </source>
</evidence>
<sequence>MSRLPTVEDIRGAAVRIAPHAHVTPVMTSRTIDGIAGARVFFKCENLQRVGAFKFRGACNAVLSLSDEEARRGVATHSSGNHAAALALAARIRGVAAYIVMPENAPAVKRAAVEGYGARVVGCAPTLRSREETIARVMSETGAILVHPYNDARVIAGQGTAALELAAQVDDLDAVVAPVSGGGLLSGTAIATGSLSRARTIGAEPEAADDAARSMREGRILPSNDPVTIADGLRSSLGELTFAVLRERGVEIVTVSEEDIVKAMRVVWERMKLVIEPSAAVAVAAVLRRSVQGARIGVILSGGNVDLTRLPFT</sequence>
<dbReference type="Gene3D" id="3.40.50.1100">
    <property type="match status" value="2"/>
</dbReference>
<dbReference type="PROSITE" id="PS00165">
    <property type="entry name" value="DEHYDRATASE_SER_THR"/>
    <property type="match status" value="1"/>
</dbReference>
<feature type="domain" description="Tryptophan synthase beta chain-like PALP" evidence="7">
    <location>
        <begin position="18"/>
        <end position="302"/>
    </location>
</feature>
<comment type="cofactor">
    <cofactor evidence="1">
        <name>Ca(2+)</name>
        <dbReference type="ChEBI" id="CHEBI:29108"/>
    </cofactor>
</comment>
<reference evidence="8 9" key="1">
    <citation type="submission" date="2023-01" db="EMBL/GenBank/DDBJ databases">
        <title>Minimal conservation of predation-associated metabolite biosynthetic gene clusters underscores biosynthetic potential of Myxococcota including descriptions for ten novel species: Archangium lansinium sp. nov., Myxococcus landrumus sp. nov., Nannocystis bai.</title>
        <authorList>
            <person name="Ahearne A."/>
            <person name="Stevens C."/>
            <person name="Dowd S."/>
        </authorList>
    </citation>
    <scope>NUCLEOTIDE SEQUENCE [LARGE SCALE GENOMIC DNA]</scope>
    <source>
        <strain evidence="8 9">WIWO2</strain>
    </source>
</reference>
<dbReference type="InterPro" id="IPR000634">
    <property type="entry name" value="Ser/Thr_deHydtase_PyrdxlP-BS"/>
</dbReference>
<evidence type="ECO:0000256" key="5">
    <source>
        <dbReference type="ARBA" id="ARBA00022842"/>
    </source>
</evidence>
<name>A0ABT5C7Z5_9BACT</name>
<keyword evidence="5" id="KW-0460">Magnesium</keyword>
<dbReference type="EMBL" id="JAQNDK010000003">
    <property type="protein sequence ID" value="MDC0682083.1"/>
    <property type="molecule type" value="Genomic_DNA"/>
</dbReference>
<evidence type="ECO:0000313" key="9">
    <source>
        <dbReference type="Proteomes" id="UP001217485"/>
    </source>
</evidence>
<evidence type="ECO:0000256" key="4">
    <source>
        <dbReference type="ARBA" id="ARBA00001946"/>
    </source>
</evidence>
<dbReference type="InterPro" id="IPR001926">
    <property type="entry name" value="TrpB-like_PALP"/>
</dbReference>
<dbReference type="PANTHER" id="PTHR43050:SF1">
    <property type="entry name" value="SERINE RACEMASE"/>
    <property type="match status" value="1"/>
</dbReference>
<dbReference type="InterPro" id="IPR036052">
    <property type="entry name" value="TrpB-like_PALP_sf"/>
</dbReference>
<gene>
    <name evidence="8" type="ORF">POL72_30390</name>
</gene>